<evidence type="ECO:0000259" key="6">
    <source>
        <dbReference type="PROSITE" id="PS50846"/>
    </source>
</evidence>
<evidence type="ECO:0000256" key="2">
    <source>
        <dbReference type="ARBA" id="ARBA00022723"/>
    </source>
</evidence>
<feature type="compositionally biased region" description="Polar residues" evidence="5">
    <location>
        <begin position="196"/>
        <end position="207"/>
    </location>
</feature>
<protein>
    <recommendedName>
        <fullName evidence="6">HMA domain-containing protein</fullName>
    </recommendedName>
</protein>
<dbReference type="PANTHER" id="PTHR45868:SF80">
    <property type="entry name" value="F15K9.8-RELATED"/>
    <property type="match status" value="1"/>
</dbReference>
<dbReference type="Pfam" id="PF00403">
    <property type="entry name" value="HMA"/>
    <property type="match status" value="1"/>
</dbReference>
<dbReference type="CDD" id="cd00371">
    <property type="entry name" value="HMA"/>
    <property type="match status" value="1"/>
</dbReference>
<evidence type="ECO:0000256" key="3">
    <source>
        <dbReference type="ARBA" id="ARBA00023289"/>
    </source>
</evidence>
<dbReference type="Gene3D" id="3.30.70.100">
    <property type="match status" value="1"/>
</dbReference>
<evidence type="ECO:0000313" key="8">
    <source>
        <dbReference type="Proteomes" id="UP000734854"/>
    </source>
</evidence>
<feature type="compositionally biased region" description="Basic and acidic residues" evidence="5">
    <location>
        <begin position="131"/>
        <end position="181"/>
    </location>
</feature>
<evidence type="ECO:0000256" key="4">
    <source>
        <dbReference type="ARBA" id="ARBA00024045"/>
    </source>
</evidence>
<dbReference type="PANTHER" id="PTHR45868">
    <property type="entry name" value="HEAVY METAL-ASSOCIATED ISOPRENYLATED PLANT PROTEIN 33-RELATED"/>
    <property type="match status" value="1"/>
</dbReference>
<dbReference type="GO" id="GO:0046872">
    <property type="term" value="F:metal ion binding"/>
    <property type="evidence" value="ECO:0007669"/>
    <property type="project" value="UniProtKB-KW"/>
</dbReference>
<dbReference type="InterPro" id="IPR036163">
    <property type="entry name" value="HMA_dom_sf"/>
</dbReference>
<dbReference type="FunFam" id="3.30.70.100:FF:000008">
    <property type="entry name" value="Copper transport protein ATOX1"/>
    <property type="match status" value="1"/>
</dbReference>
<feature type="compositionally biased region" description="Basic and acidic residues" evidence="5">
    <location>
        <begin position="81"/>
        <end position="97"/>
    </location>
</feature>
<keyword evidence="1" id="KW-0488">Methylation</keyword>
<proteinExistence type="inferred from homology"/>
<reference evidence="7 8" key="1">
    <citation type="submission" date="2020-08" db="EMBL/GenBank/DDBJ databases">
        <title>Plant Genome Project.</title>
        <authorList>
            <person name="Zhang R.-G."/>
        </authorList>
    </citation>
    <scope>NUCLEOTIDE SEQUENCE [LARGE SCALE GENOMIC DNA]</scope>
    <source>
        <tissue evidence="7">Rhizome</tissue>
    </source>
</reference>
<keyword evidence="2" id="KW-0479">Metal-binding</keyword>
<feature type="region of interest" description="Disordered" evidence="5">
    <location>
        <begin position="72"/>
        <end position="207"/>
    </location>
</feature>
<comment type="similarity">
    <text evidence="4">Belongs to the HIPP family.</text>
</comment>
<comment type="caution">
    <text evidence="7">The sequence shown here is derived from an EMBL/GenBank/DDBJ whole genome shotgun (WGS) entry which is preliminary data.</text>
</comment>
<keyword evidence="3" id="KW-0449">Lipoprotein</keyword>
<accession>A0A8J5FST3</accession>
<evidence type="ECO:0000256" key="1">
    <source>
        <dbReference type="ARBA" id="ARBA00022481"/>
    </source>
</evidence>
<organism evidence="7 8">
    <name type="scientific">Zingiber officinale</name>
    <name type="common">Ginger</name>
    <name type="synonym">Amomum zingiber</name>
    <dbReference type="NCBI Taxonomy" id="94328"/>
    <lineage>
        <taxon>Eukaryota</taxon>
        <taxon>Viridiplantae</taxon>
        <taxon>Streptophyta</taxon>
        <taxon>Embryophyta</taxon>
        <taxon>Tracheophyta</taxon>
        <taxon>Spermatophyta</taxon>
        <taxon>Magnoliopsida</taxon>
        <taxon>Liliopsida</taxon>
        <taxon>Zingiberales</taxon>
        <taxon>Zingiberaceae</taxon>
        <taxon>Zingiber</taxon>
    </lineage>
</organism>
<dbReference type="EMBL" id="JACMSC010000013">
    <property type="protein sequence ID" value="KAG6494441.1"/>
    <property type="molecule type" value="Genomic_DNA"/>
</dbReference>
<evidence type="ECO:0000256" key="5">
    <source>
        <dbReference type="SAM" id="MobiDB-lite"/>
    </source>
</evidence>
<keyword evidence="3" id="KW-0636">Prenylation</keyword>
<feature type="region of interest" description="Disordered" evidence="5">
    <location>
        <begin position="250"/>
        <end position="271"/>
    </location>
</feature>
<sequence length="271" mass="29703">MASGAGAAAAAEGNFKVSIHCEGCKRKVSKILSKIEGVESVDIDARQNKVSIKSLVDAQTVIQKLKKHGKPAELLQEVNPSDDRVRKPATETDKPPEPAKIGVQGSSPASSPGADQAETVMAVDNSVTEAKVTKDEPPQNPEKSEEVKSKIGDKNIEDTLKPSREEEKSKKVEELNDEHHTPRQVFPPQPAYVMSYDTTKPSMSQSHFVPPMATVSSQGNIYDDQYRNFPRYYDGPVEAHSNSTGYMHQQTNDPYNAMFSDENPDANCSLM</sequence>
<keyword evidence="8" id="KW-1185">Reference proteome</keyword>
<dbReference type="AlphaFoldDB" id="A0A8J5FST3"/>
<dbReference type="SUPFAM" id="SSF55008">
    <property type="entry name" value="HMA, heavy metal-associated domain"/>
    <property type="match status" value="1"/>
</dbReference>
<evidence type="ECO:0000313" key="7">
    <source>
        <dbReference type="EMBL" id="KAG6494441.1"/>
    </source>
</evidence>
<dbReference type="InterPro" id="IPR006121">
    <property type="entry name" value="HMA_dom"/>
</dbReference>
<feature type="domain" description="HMA" evidence="6">
    <location>
        <begin position="10"/>
        <end position="73"/>
    </location>
</feature>
<name>A0A8J5FST3_ZINOF</name>
<dbReference type="PROSITE" id="PS50846">
    <property type="entry name" value="HMA_2"/>
    <property type="match status" value="1"/>
</dbReference>
<gene>
    <name evidence="7" type="ORF">ZIOFF_049467</name>
</gene>
<dbReference type="Proteomes" id="UP000734854">
    <property type="component" value="Unassembled WGS sequence"/>
</dbReference>